<dbReference type="Pfam" id="PF00809">
    <property type="entry name" value="Pterin_bind"/>
    <property type="match status" value="1"/>
</dbReference>
<evidence type="ECO:0000256" key="11">
    <source>
        <dbReference type="ARBA" id="ARBA00030193"/>
    </source>
</evidence>
<accession>A0A7C5V600</accession>
<evidence type="ECO:0000256" key="7">
    <source>
        <dbReference type="ARBA" id="ARBA00022679"/>
    </source>
</evidence>
<evidence type="ECO:0000256" key="1">
    <source>
        <dbReference type="ARBA" id="ARBA00000012"/>
    </source>
</evidence>
<evidence type="ECO:0000256" key="4">
    <source>
        <dbReference type="ARBA" id="ARBA00009503"/>
    </source>
</evidence>
<dbReference type="AlphaFoldDB" id="A0A7C5V600"/>
<keyword evidence="7 14" id="KW-0808">Transferase</keyword>
<organism evidence="14">
    <name type="scientific">Caldicellulosiruptor owensensis</name>
    <dbReference type="NCBI Taxonomy" id="55205"/>
    <lineage>
        <taxon>Bacteria</taxon>
        <taxon>Bacillati</taxon>
        <taxon>Bacillota</taxon>
        <taxon>Bacillota incertae sedis</taxon>
        <taxon>Caldicellulosiruptorales</taxon>
        <taxon>Caldicellulosiruptoraceae</taxon>
        <taxon>Caldicellulosiruptor</taxon>
    </lineage>
</organism>
<dbReference type="FunFam" id="3.20.20.20:FF:000006">
    <property type="entry name" value="Dihydropteroate synthase"/>
    <property type="match status" value="1"/>
</dbReference>
<evidence type="ECO:0000256" key="2">
    <source>
        <dbReference type="ARBA" id="ARBA00001946"/>
    </source>
</evidence>
<dbReference type="SUPFAM" id="SSF51717">
    <property type="entry name" value="Dihydropteroate synthetase-like"/>
    <property type="match status" value="1"/>
</dbReference>
<dbReference type="CDD" id="cd00739">
    <property type="entry name" value="DHPS"/>
    <property type="match status" value="1"/>
</dbReference>
<comment type="similarity">
    <text evidence="4">Belongs to the DHPS family.</text>
</comment>
<keyword evidence="9" id="KW-0460">Magnesium</keyword>
<dbReference type="GO" id="GO:0005829">
    <property type="term" value="C:cytosol"/>
    <property type="evidence" value="ECO:0007669"/>
    <property type="project" value="TreeGrafter"/>
</dbReference>
<dbReference type="PANTHER" id="PTHR20941">
    <property type="entry name" value="FOLATE SYNTHESIS PROTEINS"/>
    <property type="match status" value="1"/>
</dbReference>
<keyword evidence="10" id="KW-0289">Folate biosynthesis</keyword>
<evidence type="ECO:0000256" key="6">
    <source>
        <dbReference type="ARBA" id="ARBA00016919"/>
    </source>
</evidence>
<dbReference type="InterPro" id="IPR045031">
    <property type="entry name" value="DHP_synth-like"/>
</dbReference>
<sequence length="376" mass="42449">MRLISKDANLRKILYQKGFDEKDILEFEKKANSIILRFNNVKDPSRLVQFLSNVGYFAISNGNMCFATTSLYNFEKTRCVLAEEGIECSFDTDFTISQRYLLAKDKQISLLKTNVMGIINVTPDSFYENSRVQVDKVTQRALQMIQDGADILDIGGESTRPFSEPVSEEEEIKRVIPAIEAIRSVDKNIPISIDTYKSRVAQKAIEAGADIINDISGGTFDKEMFYVAAQYNVPIIIMHIKGTPKDMQKNPYYKDVIEEILQFFEERIEHALKAGVKLENIILDPGIGFGKRPEDNLEILQRCEEFKVLGRPILIGASRKSVIGHVLGGVGPEERLEGTIAISVICAQKKIEFVRVHDVKENKKAILMTQAIFDKV</sequence>
<dbReference type="PANTHER" id="PTHR20941:SF1">
    <property type="entry name" value="FOLIC ACID SYNTHESIS PROTEIN FOL1"/>
    <property type="match status" value="1"/>
</dbReference>
<reference evidence="14" key="1">
    <citation type="journal article" date="2020" name="mSystems">
        <title>Genome- and Community-Level Interaction Insights into Carbon Utilization and Element Cycling Functions of Hydrothermarchaeota in Hydrothermal Sediment.</title>
        <authorList>
            <person name="Zhou Z."/>
            <person name="Liu Y."/>
            <person name="Xu W."/>
            <person name="Pan J."/>
            <person name="Luo Z.H."/>
            <person name="Li M."/>
        </authorList>
    </citation>
    <scope>NUCLEOTIDE SEQUENCE [LARGE SCALE GENOMIC DNA]</scope>
    <source>
        <strain evidence="14">SpSt-102</strain>
    </source>
</reference>
<comment type="cofactor">
    <cofactor evidence="2">
        <name>Mg(2+)</name>
        <dbReference type="ChEBI" id="CHEBI:18420"/>
    </cofactor>
</comment>
<name>A0A7C5V600_9FIRM</name>
<comment type="function">
    <text evidence="12">Catalyzes the condensation of para-aminobenzoate (pABA) with 6-hydroxymethyl-7,8-dihydropterin diphosphate (DHPt-PP) to form 7,8-dihydropteroate (H2Pte), the immediate precursor of folate derivatives.</text>
</comment>
<dbReference type="NCBIfam" id="TIGR01496">
    <property type="entry name" value="DHPS"/>
    <property type="match status" value="1"/>
</dbReference>
<keyword evidence="8" id="KW-0479">Metal-binding</keyword>
<evidence type="ECO:0000256" key="5">
    <source>
        <dbReference type="ARBA" id="ARBA00012458"/>
    </source>
</evidence>
<dbReference type="UniPathway" id="UPA00077">
    <property type="reaction ID" value="UER00156"/>
</dbReference>
<dbReference type="GO" id="GO:0046654">
    <property type="term" value="P:tetrahydrofolate biosynthetic process"/>
    <property type="evidence" value="ECO:0007669"/>
    <property type="project" value="UniProtKB-UniPathway"/>
</dbReference>
<evidence type="ECO:0000256" key="3">
    <source>
        <dbReference type="ARBA" id="ARBA00004763"/>
    </source>
</evidence>
<gene>
    <name evidence="14" type="primary">folP</name>
    <name evidence="14" type="ORF">ENL71_06975</name>
</gene>
<feature type="domain" description="Pterin-binding" evidence="13">
    <location>
        <begin position="113"/>
        <end position="367"/>
    </location>
</feature>
<proteinExistence type="inferred from homology"/>
<comment type="catalytic activity">
    <reaction evidence="1">
        <text>(7,8-dihydropterin-6-yl)methyl diphosphate + 4-aminobenzoate = 7,8-dihydropteroate + diphosphate</text>
        <dbReference type="Rhea" id="RHEA:19949"/>
        <dbReference type="ChEBI" id="CHEBI:17836"/>
        <dbReference type="ChEBI" id="CHEBI:17839"/>
        <dbReference type="ChEBI" id="CHEBI:33019"/>
        <dbReference type="ChEBI" id="CHEBI:72950"/>
        <dbReference type="EC" id="2.5.1.15"/>
    </reaction>
</comment>
<dbReference type="EMBL" id="DRUZ01000083">
    <property type="protein sequence ID" value="HHS02225.1"/>
    <property type="molecule type" value="Genomic_DNA"/>
</dbReference>
<dbReference type="PROSITE" id="PS50972">
    <property type="entry name" value="PTERIN_BINDING"/>
    <property type="match status" value="1"/>
</dbReference>
<dbReference type="EC" id="2.5.1.15" evidence="5"/>
<evidence type="ECO:0000256" key="10">
    <source>
        <dbReference type="ARBA" id="ARBA00022909"/>
    </source>
</evidence>
<dbReference type="GO" id="GO:0046656">
    <property type="term" value="P:folic acid biosynthetic process"/>
    <property type="evidence" value="ECO:0007669"/>
    <property type="project" value="UniProtKB-KW"/>
</dbReference>
<evidence type="ECO:0000256" key="12">
    <source>
        <dbReference type="ARBA" id="ARBA00053449"/>
    </source>
</evidence>
<comment type="caution">
    <text evidence="14">The sequence shown here is derived from an EMBL/GenBank/DDBJ whole genome shotgun (WGS) entry which is preliminary data.</text>
</comment>
<comment type="pathway">
    <text evidence="3">Cofactor biosynthesis; tetrahydrofolate biosynthesis; 7,8-dihydrofolate from 2-amino-4-hydroxy-6-hydroxymethyl-7,8-dihydropteridine diphosphate and 4-aminobenzoate: step 1/2.</text>
</comment>
<dbReference type="InterPro" id="IPR000489">
    <property type="entry name" value="Pterin-binding_dom"/>
</dbReference>
<protein>
    <recommendedName>
        <fullName evidence="6">Dihydropteroate synthase</fullName>
        <ecNumber evidence="5">2.5.1.15</ecNumber>
    </recommendedName>
    <alternativeName>
        <fullName evidence="11">Dihydropteroate pyrophosphorylase</fullName>
    </alternativeName>
</protein>
<dbReference type="InterPro" id="IPR011005">
    <property type="entry name" value="Dihydropteroate_synth-like_sf"/>
</dbReference>
<dbReference type="PROSITE" id="PS00793">
    <property type="entry name" value="DHPS_2"/>
    <property type="match status" value="1"/>
</dbReference>
<dbReference type="GO" id="GO:0004156">
    <property type="term" value="F:dihydropteroate synthase activity"/>
    <property type="evidence" value="ECO:0007669"/>
    <property type="project" value="UniProtKB-EC"/>
</dbReference>
<evidence type="ECO:0000259" key="13">
    <source>
        <dbReference type="PROSITE" id="PS50972"/>
    </source>
</evidence>
<dbReference type="InterPro" id="IPR006390">
    <property type="entry name" value="DHP_synth_dom"/>
</dbReference>
<dbReference type="GO" id="GO:0046872">
    <property type="term" value="F:metal ion binding"/>
    <property type="evidence" value="ECO:0007669"/>
    <property type="project" value="UniProtKB-KW"/>
</dbReference>
<evidence type="ECO:0000256" key="8">
    <source>
        <dbReference type="ARBA" id="ARBA00022723"/>
    </source>
</evidence>
<evidence type="ECO:0000313" key="14">
    <source>
        <dbReference type="EMBL" id="HHS02225.1"/>
    </source>
</evidence>
<evidence type="ECO:0000256" key="9">
    <source>
        <dbReference type="ARBA" id="ARBA00022842"/>
    </source>
</evidence>
<dbReference type="Gene3D" id="3.20.20.20">
    <property type="entry name" value="Dihydropteroate synthase-like"/>
    <property type="match status" value="1"/>
</dbReference>